<sequence length="166" mass="18974">MDKGHNAASRWPLPLFAALCVMEASVLNHNSKFQIINFIEQHKLNGVMNNTKWNKLFHDLNEVDELISFKVTYIDGTTWPEPEATFPFTSELAQIWGNFLALEFIDINAKISHSRGALLNDEVVDHIGKIIQICIDNSAKFSITEEGVRIYGYLRHSDSVQLYNYT</sequence>
<protein>
    <submittedName>
        <fullName evidence="1">Uncharacterized protein</fullName>
    </submittedName>
</protein>
<reference evidence="1" key="1">
    <citation type="journal article" date="2013" name="Genome Announc.">
        <title>Draft Genome Sequence of Agarivorans albus Strain MKT 106T, an Agarolytic Marine Bacterium.</title>
        <authorList>
            <person name="Yasuike M."/>
            <person name="Nakamura Y."/>
            <person name="Kai W."/>
            <person name="Fujiwara A."/>
            <person name="Fukui Y."/>
            <person name="Satomi M."/>
            <person name="Sano M."/>
        </authorList>
    </citation>
    <scope>NUCLEOTIDE SEQUENCE [LARGE SCALE GENOMIC DNA]</scope>
</reference>
<evidence type="ECO:0000313" key="2">
    <source>
        <dbReference type="Proteomes" id="UP000014461"/>
    </source>
</evidence>
<name>R9PFE8_AGAAL</name>
<comment type="caution">
    <text evidence="1">The sequence shown here is derived from an EMBL/GenBank/DDBJ whole genome shotgun (WGS) entry which is preliminary data.</text>
</comment>
<keyword evidence="2" id="KW-1185">Reference proteome</keyword>
<gene>
    <name evidence="1" type="ORF">AALB_0048</name>
</gene>
<dbReference type="AlphaFoldDB" id="R9PFE8"/>
<proteinExistence type="predicted"/>
<dbReference type="EMBL" id="BARX01000001">
    <property type="protein sequence ID" value="GAC99967.1"/>
    <property type="molecule type" value="Genomic_DNA"/>
</dbReference>
<accession>R9PFE8</accession>
<dbReference type="Pfam" id="PF20383">
    <property type="entry name" value="DUF6678"/>
    <property type="match status" value="1"/>
</dbReference>
<dbReference type="Proteomes" id="UP000014461">
    <property type="component" value="Unassembled WGS sequence"/>
</dbReference>
<evidence type="ECO:0000313" key="1">
    <source>
        <dbReference type="EMBL" id="GAC99967.1"/>
    </source>
</evidence>
<organism evidence="1 2">
    <name type="scientific">Agarivorans albus MKT 106</name>
    <dbReference type="NCBI Taxonomy" id="1331007"/>
    <lineage>
        <taxon>Bacteria</taxon>
        <taxon>Pseudomonadati</taxon>
        <taxon>Pseudomonadota</taxon>
        <taxon>Gammaproteobacteria</taxon>
        <taxon>Alteromonadales</taxon>
        <taxon>Alteromonadaceae</taxon>
        <taxon>Agarivorans</taxon>
    </lineage>
</organism>
<dbReference type="InterPro" id="IPR046500">
    <property type="entry name" value="DUF6678"/>
</dbReference>